<organism evidence="3">
    <name type="scientific">viral metagenome</name>
    <dbReference type="NCBI Taxonomy" id="1070528"/>
    <lineage>
        <taxon>unclassified sequences</taxon>
        <taxon>metagenomes</taxon>
        <taxon>organismal metagenomes</taxon>
    </lineage>
</organism>
<dbReference type="GO" id="GO:0016788">
    <property type="term" value="F:hydrolase activity, acting on ester bonds"/>
    <property type="evidence" value="ECO:0007669"/>
    <property type="project" value="InterPro"/>
</dbReference>
<dbReference type="Pfam" id="PF07463">
    <property type="entry name" value="NUMOD4"/>
    <property type="match status" value="1"/>
</dbReference>
<dbReference type="SUPFAM" id="SSF54060">
    <property type="entry name" value="His-Me finger endonucleases"/>
    <property type="match status" value="1"/>
</dbReference>
<dbReference type="EMBL" id="MN739481">
    <property type="protein sequence ID" value="QHT07464.1"/>
    <property type="molecule type" value="Genomic_DNA"/>
</dbReference>
<evidence type="ECO:0000259" key="2">
    <source>
        <dbReference type="Pfam" id="PF13392"/>
    </source>
</evidence>
<name>A0A6C0CUP0_9ZZZZ</name>
<proteinExistence type="predicted"/>
<dbReference type="AlphaFoldDB" id="A0A6C0CUP0"/>
<dbReference type="InterPro" id="IPR044925">
    <property type="entry name" value="His-Me_finger_sf"/>
</dbReference>
<dbReference type="Gene3D" id="3.90.75.20">
    <property type="match status" value="1"/>
</dbReference>
<protein>
    <recommendedName>
        <fullName evidence="4">Homing endonuclease</fullName>
    </recommendedName>
</protein>
<dbReference type="InterPro" id="IPR003615">
    <property type="entry name" value="HNH_nuc"/>
</dbReference>
<feature type="domain" description="NUMOD4" evidence="1">
    <location>
        <begin position="2"/>
        <end position="44"/>
    </location>
</feature>
<sequence>MWKHIAGFEGRYEISEDGVIRNATNGKTLTSALDSDGYKQIGIRKLGDRKKYWFKIHRLVALAFLELPENYISLQIDHIDRDKVNNDYRNLRWVTNQENCNNRKDTSWATNITTGELHITRYVNGFMLRINKHDLKHRSWHKTLESAVNKRDSLKSAVLK</sequence>
<feature type="domain" description="HNH nuclease" evidence="2">
    <location>
        <begin position="56"/>
        <end position="99"/>
    </location>
</feature>
<evidence type="ECO:0000259" key="1">
    <source>
        <dbReference type="Pfam" id="PF07463"/>
    </source>
</evidence>
<dbReference type="Pfam" id="PF13392">
    <property type="entry name" value="HNH_3"/>
    <property type="match status" value="1"/>
</dbReference>
<reference evidence="3" key="1">
    <citation type="journal article" date="2020" name="Nature">
        <title>Giant virus diversity and host interactions through global metagenomics.</title>
        <authorList>
            <person name="Schulz F."/>
            <person name="Roux S."/>
            <person name="Paez-Espino D."/>
            <person name="Jungbluth S."/>
            <person name="Walsh D.A."/>
            <person name="Denef V.J."/>
            <person name="McMahon K.D."/>
            <person name="Konstantinidis K.T."/>
            <person name="Eloe-Fadrosh E.A."/>
            <person name="Kyrpides N.C."/>
            <person name="Woyke T."/>
        </authorList>
    </citation>
    <scope>NUCLEOTIDE SEQUENCE</scope>
    <source>
        <strain evidence="3">GVMAG-M-3300021963-12</strain>
    </source>
</reference>
<evidence type="ECO:0000313" key="3">
    <source>
        <dbReference type="EMBL" id="QHT07464.1"/>
    </source>
</evidence>
<evidence type="ECO:0008006" key="4">
    <source>
        <dbReference type="Google" id="ProtNLM"/>
    </source>
</evidence>
<accession>A0A6C0CUP0</accession>
<dbReference type="InterPro" id="IPR010902">
    <property type="entry name" value="NUMOD4"/>
</dbReference>